<dbReference type="Proteomes" id="UP001605989">
    <property type="component" value="Unassembled WGS sequence"/>
</dbReference>
<gene>
    <name evidence="1" type="ORF">ACGTZG_00350</name>
</gene>
<evidence type="ECO:0000313" key="2">
    <source>
        <dbReference type="Proteomes" id="UP001605989"/>
    </source>
</evidence>
<sequence>MKNYYKPGECITRQMTPEEMEADRKEQAARRRKFPWRYKGAQAEHDCNDYCIEQKYLSVTGKRRKSK</sequence>
<keyword evidence="2" id="KW-1185">Reference proteome</keyword>
<reference evidence="1 2" key="1">
    <citation type="submission" date="2024-10" db="EMBL/GenBank/DDBJ databases">
        <authorList>
            <person name="Sang B.-I."/>
            <person name="Prabhaharan D."/>
        </authorList>
    </citation>
    <scope>NUCLEOTIDE SEQUENCE [LARGE SCALE GENOMIC DNA]</scope>
    <source>
        <strain evidence="1 2">MH</strain>
    </source>
</reference>
<name>A0ABW7DJV7_9FIRM</name>
<protein>
    <submittedName>
        <fullName evidence="1">Uncharacterized protein</fullName>
    </submittedName>
</protein>
<proteinExistence type="predicted"/>
<comment type="caution">
    <text evidence="1">The sequence shown here is derived from an EMBL/GenBank/DDBJ whole genome shotgun (WGS) entry which is preliminary data.</text>
</comment>
<dbReference type="RefSeq" id="WP_113855909.1">
    <property type="nucleotide sequence ID" value="NZ_CP011940.1"/>
</dbReference>
<evidence type="ECO:0000313" key="1">
    <source>
        <dbReference type="EMBL" id="MFG6271636.1"/>
    </source>
</evidence>
<dbReference type="EMBL" id="JBIEKR010000001">
    <property type="protein sequence ID" value="MFG6271636.1"/>
    <property type="molecule type" value="Genomic_DNA"/>
</dbReference>
<organism evidence="1 2">
    <name type="scientific">Megasphaera hexanoica</name>
    <dbReference type="NCBI Taxonomy" id="1675036"/>
    <lineage>
        <taxon>Bacteria</taxon>
        <taxon>Bacillati</taxon>
        <taxon>Bacillota</taxon>
        <taxon>Negativicutes</taxon>
        <taxon>Veillonellales</taxon>
        <taxon>Veillonellaceae</taxon>
        <taxon>Megasphaera</taxon>
    </lineage>
</organism>
<accession>A0ABW7DJV7</accession>